<evidence type="ECO:0000256" key="4">
    <source>
        <dbReference type="PROSITE-ProRule" id="PRU00335"/>
    </source>
</evidence>
<evidence type="ECO:0000259" key="6">
    <source>
        <dbReference type="PROSITE" id="PS50977"/>
    </source>
</evidence>
<keyword evidence="3" id="KW-0804">Transcription</keyword>
<sequence length="243" mass="26720">MTRSDPSVDDGVKTSAPAWADRAADRSRSVQRSRARSVEQAKVIVAAARRLLQTEGATLTTQELSKEAGIALQTFYRHFPSKDQLLLAVFEDFVSERLAELEAGARDLPDPVHRLRFYIEGVLRSVAEPGGVGQRFVTAEHWRLHQLFPVEMQQVNQPYADLIERELRAAAEAGSLRPNDPATDAWLVMKLVMSVVHHVAFAPMEDGADVIERVWAFCLSAFGGSPSGGTRLGDRGAADTKGR</sequence>
<dbReference type="Pfam" id="PF00440">
    <property type="entry name" value="TetR_N"/>
    <property type="match status" value="1"/>
</dbReference>
<evidence type="ECO:0000256" key="5">
    <source>
        <dbReference type="SAM" id="MobiDB-lite"/>
    </source>
</evidence>
<evidence type="ECO:0000256" key="1">
    <source>
        <dbReference type="ARBA" id="ARBA00023015"/>
    </source>
</evidence>
<dbReference type="PROSITE" id="PS50977">
    <property type="entry name" value="HTH_TETR_2"/>
    <property type="match status" value="1"/>
</dbReference>
<evidence type="ECO:0000313" key="8">
    <source>
        <dbReference type="Proteomes" id="UP001551695"/>
    </source>
</evidence>
<organism evidence="7 8">
    <name type="scientific">Nocardia aurea</name>
    <dbReference type="NCBI Taxonomy" id="2144174"/>
    <lineage>
        <taxon>Bacteria</taxon>
        <taxon>Bacillati</taxon>
        <taxon>Actinomycetota</taxon>
        <taxon>Actinomycetes</taxon>
        <taxon>Mycobacteriales</taxon>
        <taxon>Nocardiaceae</taxon>
        <taxon>Nocardia</taxon>
    </lineage>
</organism>
<keyword evidence="2 4" id="KW-0238">DNA-binding</keyword>
<dbReference type="InterPro" id="IPR009057">
    <property type="entry name" value="Homeodomain-like_sf"/>
</dbReference>
<name>A0ABV3FRT9_9NOCA</name>
<evidence type="ECO:0000256" key="2">
    <source>
        <dbReference type="ARBA" id="ARBA00023125"/>
    </source>
</evidence>
<dbReference type="Gene3D" id="1.10.357.10">
    <property type="entry name" value="Tetracycline Repressor, domain 2"/>
    <property type="match status" value="1"/>
</dbReference>
<dbReference type="PANTHER" id="PTHR30055">
    <property type="entry name" value="HTH-TYPE TRANSCRIPTIONAL REGULATOR RUTR"/>
    <property type="match status" value="1"/>
</dbReference>
<evidence type="ECO:0000313" key="7">
    <source>
        <dbReference type="EMBL" id="MEV0708118.1"/>
    </source>
</evidence>
<dbReference type="InterPro" id="IPR001647">
    <property type="entry name" value="HTH_TetR"/>
</dbReference>
<gene>
    <name evidence="7" type="ORF">AB0I48_11175</name>
</gene>
<dbReference type="SUPFAM" id="SSF46689">
    <property type="entry name" value="Homeodomain-like"/>
    <property type="match status" value="1"/>
</dbReference>
<dbReference type="RefSeq" id="WP_357782424.1">
    <property type="nucleotide sequence ID" value="NZ_JBFAKC010000004.1"/>
</dbReference>
<dbReference type="Proteomes" id="UP001551695">
    <property type="component" value="Unassembled WGS sequence"/>
</dbReference>
<evidence type="ECO:0000256" key="3">
    <source>
        <dbReference type="ARBA" id="ARBA00023163"/>
    </source>
</evidence>
<keyword evidence="8" id="KW-1185">Reference proteome</keyword>
<dbReference type="InterPro" id="IPR050109">
    <property type="entry name" value="HTH-type_TetR-like_transc_reg"/>
</dbReference>
<keyword evidence="1" id="KW-0805">Transcription regulation</keyword>
<dbReference type="PANTHER" id="PTHR30055:SF234">
    <property type="entry name" value="HTH-TYPE TRANSCRIPTIONAL REGULATOR BETI"/>
    <property type="match status" value="1"/>
</dbReference>
<comment type="caution">
    <text evidence="7">The sequence shown here is derived from an EMBL/GenBank/DDBJ whole genome shotgun (WGS) entry which is preliminary data.</text>
</comment>
<dbReference type="Gene3D" id="1.10.10.60">
    <property type="entry name" value="Homeodomain-like"/>
    <property type="match status" value="1"/>
</dbReference>
<feature type="DNA-binding region" description="H-T-H motif" evidence="4">
    <location>
        <begin position="60"/>
        <end position="79"/>
    </location>
</feature>
<dbReference type="InterPro" id="IPR036271">
    <property type="entry name" value="Tet_transcr_reg_TetR-rel_C_sf"/>
</dbReference>
<accession>A0ABV3FRT9</accession>
<feature type="domain" description="HTH tetR-type" evidence="6">
    <location>
        <begin position="38"/>
        <end position="97"/>
    </location>
</feature>
<dbReference type="PRINTS" id="PR00455">
    <property type="entry name" value="HTHTETR"/>
</dbReference>
<protein>
    <submittedName>
        <fullName evidence="7">TetR/AcrR family transcriptional regulator</fullName>
    </submittedName>
</protein>
<feature type="region of interest" description="Disordered" evidence="5">
    <location>
        <begin position="1"/>
        <end position="33"/>
    </location>
</feature>
<dbReference type="SUPFAM" id="SSF48498">
    <property type="entry name" value="Tetracyclin repressor-like, C-terminal domain"/>
    <property type="match status" value="1"/>
</dbReference>
<proteinExistence type="predicted"/>
<reference evidence="7 8" key="1">
    <citation type="submission" date="2024-06" db="EMBL/GenBank/DDBJ databases">
        <title>The Natural Products Discovery Center: Release of the First 8490 Sequenced Strains for Exploring Actinobacteria Biosynthetic Diversity.</title>
        <authorList>
            <person name="Kalkreuter E."/>
            <person name="Kautsar S.A."/>
            <person name="Yang D."/>
            <person name="Bader C.D."/>
            <person name="Teijaro C.N."/>
            <person name="Fluegel L."/>
            <person name="Davis C.M."/>
            <person name="Simpson J.R."/>
            <person name="Lauterbach L."/>
            <person name="Steele A.D."/>
            <person name="Gui C."/>
            <person name="Meng S."/>
            <person name="Li G."/>
            <person name="Viehrig K."/>
            <person name="Ye F."/>
            <person name="Su P."/>
            <person name="Kiefer A.F."/>
            <person name="Nichols A."/>
            <person name="Cepeda A.J."/>
            <person name="Yan W."/>
            <person name="Fan B."/>
            <person name="Jiang Y."/>
            <person name="Adhikari A."/>
            <person name="Zheng C.-J."/>
            <person name="Schuster L."/>
            <person name="Cowan T.M."/>
            <person name="Smanski M.J."/>
            <person name="Chevrette M.G."/>
            <person name="De Carvalho L.P.S."/>
            <person name="Shen B."/>
        </authorList>
    </citation>
    <scope>NUCLEOTIDE SEQUENCE [LARGE SCALE GENOMIC DNA]</scope>
    <source>
        <strain evidence="7 8">NPDC050403</strain>
    </source>
</reference>
<dbReference type="EMBL" id="JBFAKC010000004">
    <property type="protein sequence ID" value="MEV0708118.1"/>
    <property type="molecule type" value="Genomic_DNA"/>
</dbReference>